<evidence type="ECO:0000256" key="4">
    <source>
        <dbReference type="ARBA" id="ARBA00022475"/>
    </source>
</evidence>
<keyword evidence="10 11" id="KW-0472">Membrane</keyword>
<accession>A0A4Y7RDT2</accession>
<keyword evidence="7 13" id="KW-0418">Kinase</keyword>
<evidence type="ECO:0000256" key="11">
    <source>
        <dbReference type="SAM" id="Phobius"/>
    </source>
</evidence>
<feature type="domain" description="Histidine kinase" evidence="12">
    <location>
        <begin position="132"/>
        <end position="339"/>
    </location>
</feature>
<dbReference type="EC" id="2.7.13.3" evidence="3"/>
<comment type="subcellular location">
    <subcellularLocation>
        <location evidence="2">Cell membrane</location>
        <topology evidence="2">Multi-pass membrane protein</topology>
    </subcellularLocation>
</comment>
<feature type="transmembrane region" description="Helical" evidence="11">
    <location>
        <begin position="41"/>
        <end position="59"/>
    </location>
</feature>
<evidence type="ECO:0000256" key="2">
    <source>
        <dbReference type="ARBA" id="ARBA00004651"/>
    </source>
</evidence>
<keyword evidence="4" id="KW-1003">Cell membrane</keyword>
<dbReference type="PROSITE" id="PS50109">
    <property type="entry name" value="HIS_KIN"/>
    <property type="match status" value="1"/>
</dbReference>
<dbReference type="PANTHER" id="PTHR45453">
    <property type="entry name" value="PHOSPHATE REGULON SENSOR PROTEIN PHOR"/>
    <property type="match status" value="1"/>
</dbReference>
<keyword evidence="6 11" id="KW-0812">Transmembrane</keyword>
<name>A0A4Y7RDT2_9FIRM</name>
<comment type="caution">
    <text evidence="13">The sequence shown here is derived from an EMBL/GenBank/DDBJ whole genome shotgun (WGS) entry which is preliminary data.</text>
</comment>
<feature type="transmembrane region" description="Helical" evidence="11">
    <location>
        <begin position="12"/>
        <end position="35"/>
    </location>
</feature>
<dbReference type="Proteomes" id="UP000298324">
    <property type="component" value="Unassembled WGS sequence"/>
</dbReference>
<evidence type="ECO:0000256" key="3">
    <source>
        <dbReference type="ARBA" id="ARBA00012438"/>
    </source>
</evidence>
<evidence type="ECO:0000256" key="10">
    <source>
        <dbReference type="ARBA" id="ARBA00023136"/>
    </source>
</evidence>
<keyword evidence="9" id="KW-0902">Two-component regulatory system</keyword>
<gene>
    <name evidence="13" type="primary">graS</name>
    <name evidence="13" type="ORF">Psch_00697</name>
</gene>
<dbReference type="EMBL" id="QFGA01000001">
    <property type="protein sequence ID" value="TEB07154.1"/>
    <property type="molecule type" value="Genomic_DNA"/>
</dbReference>
<evidence type="ECO:0000256" key="5">
    <source>
        <dbReference type="ARBA" id="ARBA00022679"/>
    </source>
</evidence>
<evidence type="ECO:0000256" key="7">
    <source>
        <dbReference type="ARBA" id="ARBA00022777"/>
    </source>
</evidence>
<evidence type="ECO:0000256" key="1">
    <source>
        <dbReference type="ARBA" id="ARBA00000085"/>
    </source>
</evidence>
<reference evidence="13 14" key="1">
    <citation type="journal article" date="2018" name="Environ. Microbiol.">
        <title>Novel energy conservation strategies and behaviour of Pelotomaculum schinkii driving syntrophic propionate catabolism.</title>
        <authorList>
            <person name="Hidalgo-Ahumada C.A.P."/>
            <person name="Nobu M.K."/>
            <person name="Narihiro T."/>
            <person name="Tamaki H."/>
            <person name="Liu W.T."/>
            <person name="Kamagata Y."/>
            <person name="Stams A.J.M."/>
            <person name="Imachi H."/>
            <person name="Sousa D.Z."/>
        </authorList>
    </citation>
    <scope>NUCLEOTIDE SEQUENCE [LARGE SCALE GENOMIC DNA]</scope>
    <source>
        <strain evidence="13 14">HH</strain>
    </source>
</reference>
<dbReference type="SUPFAM" id="SSF55874">
    <property type="entry name" value="ATPase domain of HSP90 chaperone/DNA topoisomerase II/histidine kinase"/>
    <property type="match status" value="1"/>
</dbReference>
<evidence type="ECO:0000256" key="9">
    <source>
        <dbReference type="ARBA" id="ARBA00023012"/>
    </source>
</evidence>
<dbReference type="AlphaFoldDB" id="A0A4Y7RDT2"/>
<dbReference type="InterPro" id="IPR036890">
    <property type="entry name" value="HATPase_C_sf"/>
</dbReference>
<evidence type="ECO:0000256" key="8">
    <source>
        <dbReference type="ARBA" id="ARBA00022989"/>
    </source>
</evidence>
<dbReference type="Pfam" id="PF02518">
    <property type="entry name" value="HATPase_c"/>
    <property type="match status" value="1"/>
</dbReference>
<sequence>MKTIAYIKGQWEWIASQAGIIILVNLILLTSTPLAKTLGEIFYLDLLMIFVAAAGYTFHYRRLNKAYTKIRQTMAGGLDIDWLFRGPSASAGKSVPGISLMKELLEYKNNGFSRKENDYRQRMNDLKDYLTQTVHDLKVNLSVSEMVVNRLENETDIANKLLFQIEQMKFRINQALSITRANHYSEDIISENVDLEQVVKEAIGDNAEFFIAKSINIQSNIRPYHFISDKKWIHYIVSQILNNSTKYTEKNGEMTISGQEDEWGYHLRLKDNGIGIPKEELGRVFDKGFTGSNGRNSTKSTGMGMYYAKKMADTLGIGLNIQSEQGVYTEFVLSFYKLSDYMQRQRL</sequence>
<dbReference type="InterPro" id="IPR050351">
    <property type="entry name" value="BphY/WalK/GraS-like"/>
</dbReference>
<keyword evidence="5 13" id="KW-0808">Transferase</keyword>
<dbReference type="GO" id="GO:0004721">
    <property type="term" value="F:phosphoprotein phosphatase activity"/>
    <property type="evidence" value="ECO:0007669"/>
    <property type="project" value="TreeGrafter"/>
</dbReference>
<dbReference type="GO" id="GO:0000155">
    <property type="term" value="F:phosphorelay sensor kinase activity"/>
    <property type="evidence" value="ECO:0007669"/>
    <property type="project" value="TreeGrafter"/>
</dbReference>
<dbReference type="RefSeq" id="WP_190239130.1">
    <property type="nucleotide sequence ID" value="NZ_QFGA01000001.1"/>
</dbReference>
<dbReference type="InterPro" id="IPR005467">
    <property type="entry name" value="His_kinase_dom"/>
</dbReference>
<keyword evidence="14" id="KW-1185">Reference proteome</keyword>
<dbReference type="Gene3D" id="3.30.565.10">
    <property type="entry name" value="Histidine kinase-like ATPase, C-terminal domain"/>
    <property type="match status" value="1"/>
</dbReference>
<dbReference type="GO" id="GO:0005886">
    <property type="term" value="C:plasma membrane"/>
    <property type="evidence" value="ECO:0007669"/>
    <property type="project" value="UniProtKB-SubCell"/>
</dbReference>
<keyword evidence="8 11" id="KW-1133">Transmembrane helix</keyword>
<dbReference type="PANTHER" id="PTHR45453:SF2">
    <property type="entry name" value="HISTIDINE KINASE"/>
    <property type="match status" value="1"/>
</dbReference>
<evidence type="ECO:0000313" key="14">
    <source>
        <dbReference type="Proteomes" id="UP000298324"/>
    </source>
</evidence>
<protein>
    <recommendedName>
        <fullName evidence="3">histidine kinase</fullName>
        <ecNumber evidence="3">2.7.13.3</ecNumber>
    </recommendedName>
</protein>
<dbReference type="SMART" id="SM00387">
    <property type="entry name" value="HATPase_c"/>
    <property type="match status" value="1"/>
</dbReference>
<evidence type="ECO:0000256" key="6">
    <source>
        <dbReference type="ARBA" id="ARBA00022692"/>
    </source>
</evidence>
<dbReference type="GO" id="GO:0016036">
    <property type="term" value="P:cellular response to phosphate starvation"/>
    <property type="evidence" value="ECO:0007669"/>
    <property type="project" value="TreeGrafter"/>
</dbReference>
<dbReference type="InterPro" id="IPR003594">
    <property type="entry name" value="HATPase_dom"/>
</dbReference>
<evidence type="ECO:0000313" key="13">
    <source>
        <dbReference type="EMBL" id="TEB07154.1"/>
    </source>
</evidence>
<evidence type="ECO:0000259" key="12">
    <source>
        <dbReference type="PROSITE" id="PS50109"/>
    </source>
</evidence>
<comment type="catalytic activity">
    <reaction evidence="1">
        <text>ATP + protein L-histidine = ADP + protein N-phospho-L-histidine.</text>
        <dbReference type="EC" id="2.7.13.3"/>
    </reaction>
</comment>
<proteinExistence type="predicted"/>
<organism evidence="13 14">
    <name type="scientific">Pelotomaculum schinkii</name>
    <dbReference type="NCBI Taxonomy" id="78350"/>
    <lineage>
        <taxon>Bacteria</taxon>
        <taxon>Bacillati</taxon>
        <taxon>Bacillota</taxon>
        <taxon>Clostridia</taxon>
        <taxon>Eubacteriales</taxon>
        <taxon>Desulfotomaculaceae</taxon>
        <taxon>Pelotomaculum</taxon>
    </lineage>
</organism>